<proteinExistence type="inferred from homology"/>
<dbReference type="Pfam" id="PF12911">
    <property type="entry name" value="OppC_N"/>
    <property type="match status" value="1"/>
</dbReference>
<feature type="transmembrane region" description="Helical" evidence="7">
    <location>
        <begin position="80"/>
        <end position="104"/>
    </location>
</feature>
<dbReference type="Pfam" id="PF00528">
    <property type="entry name" value="BPD_transp_1"/>
    <property type="match status" value="1"/>
</dbReference>
<dbReference type="GO" id="GO:0005886">
    <property type="term" value="C:plasma membrane"/>
    <property type="evidence" value="ECO:0007669"/>
    <property type="project" value="UniProtKB-SubCell"/>
</dbReference>
<accession>A0A381J4F3</accession>
<dbReference type="InterPro" id="IPR050366">
    <property type="entry name" value="BP-dependent_transpt_permease"/>
</dbReference>
<organism evidence="9 10">
    <name type="scientific">Clostridium putrefaciens</name>
    <dbReference type="NCBI Taxonomy" id="99675"/>
    <lineage>
        <taxon>Bacteria</taxon>
        <taxon>Bacillati</taxon>
        <taxon>Bacillota</taxon>
        <taxon>Clostridia</taxon>
        <taxon>Eubacteriales</taxon>
        <taxon>Clostridiaceae</taxon>
        <taxon>Clostridium</taxon>
    </lineage>
</organism>
<evidence type="ECO:0000259" key="8">
    <source>
        <dbReference type="PROSITE" id="PS50928"/>
    </source>
</evidence>
<feature type="domain" description="ABC transmembrane type-1" evidence="8">
    <location>
        <begin position="76"/>
        <end position="267"/>
    </location>
</feature>
<comment type="similarity">
    <text evidence="7">Belongs to the binding-protein-dependent transport system permease family.</text>
</comment>
<dbReference type="GO" id="GO:0055085">
    <property type="term" value="P:transmembrane transport"/>
    <property type="evidence" value="ECO:0007669"/>
    <property type="project" value="InterPro"/>
</dbReference>
<gene>
    <name evidence="9" type="primary">gsiD_1</name>
    <name evidence="9" type="ORF">NCTC9836_00272</name>
</gene>
<keyword evidence="3" id="KW-1003">Cell membrane</keyword>
<dbReference type="PROSITE" id="PS50928">
    <property type="entry name" value="ABC_TM1"/>
    <property type="match status" value="1"/>
</dbReference>
<feature type="transmembrane region" description="Helical" evidence="7">
    <location>
        <begin position="189"/>
        <end position="210"/>
    </location>
</feature>
<feature type="transmembrane region" description="Helical" evidence="7">
    <location>
        <begin position="246"/>
        <end position="266"/>
    </location>
</feature>
<keyword evidence="6 7" id="KW-0472">Membrane</keyword>
<dbReference type="NCBIfam" id="NF045476">
    <property type="entry name" value="Opp4C"/>
    <property type="match status" value="1"/>
</dbReference>
<reference evidence="9 10" key="1">
    <citation type="submission" date="2018-06" db="EMBL/GenBank/DDBJ databases">
        <authorList>
            <consortium name="Pathogen Informatics"/>
            <person name="Doyle S."/>
        </authorList>
    </citation>
    <scope>NUCLEOTIDE SEQUENCE [LARGE SCALE GENOMIC DNA]</scope>
    <source>
        <strain evidence="9 10">NCTC9836</strain>
    </source>
</reference>
<dbReference type="SUPFAM" id="SSF161098">
    <property type="entry name" value="MetI-like"/>
    <property type="match status" value="1"/>
</dbReference>
<sequence length="279" mass="30527">MIKNRGLNRFKKNKLAMIGTVLILMLVIFSIVAPLIISKDINKVDLMNISMSPSKDHILGTDEMGRDVFSRLVYGGRVSLTVGMLGMLIQILIGTTLGIIAGFYGGVVDSIIMRIVDVFMCFPFFVIAIAMAAIIGPNIWNVIIIIGVLSWTGIARIVRAEILKLKKSEYIEAAHALGIKNIRILLKHLLPNIIPSVIVASTLSIASGILTEASLSFLGMGVKPPQPSWGNMLAAAQNMRTLQSEWWLWIPPGLCVFSTVMSINFMGDGMRDFLDPNVS</sequence>
<dbReference type="PANTHER" id="PTHR43386">
    <property type="entry name" value="OLIGOPEPTIDE TRANSPORT SYSTEM PERMEASE PROTEIN APPC"/>
    <property type="match status" value="1"/>
</dbReference>
<evidence type="ECO:0000313" key="10">
    <source>
        <dbReference type="Proteomes" id="UP000254664"/>
    </source>
</evidence>
<dbReference type="Proteomes" id="UP000254664">
    <property type="component" value="Unassembled WGS sequence"/>
</dbReference>
<protein>
    <submittedName>
        <fullName evidence="9">Binding-protein-dependent transport system inner membrane protein</fullName>
    </submittedName>
</protein>
<keyword evidence="4 7" id="KW-0812">Transmembrane</keyword>
<dbReference type="InterPro" id="IPR053523">
    <property type="entry name" value="Oligopeptide_permease_AppC"/>
</dbReference>
<evidence type="ECO:0000256" key="6">
    <source>
        <dbReference type="ARBA" id="ARBA00023136"/>
    </source>
</evidence>
<feature type="transmembrane region" description="Helical" evidence="7">
    <location>
        <begin position="139"/>
        <end position="158"/>
    </location>
</feature>
<dbReference type="InterPro" id="IPR035906">
    <property type="entry name" value="MetI-like_sf"/>
</dbReference>
<feature type="transmembrane region" description="Helical" evidence="7">
    <location>
        <begin position="15"/>
        <end position="37"/>
    </location>
</feature>
<dbReference type="OrthoDB" id="9783218at2"/>
<dbReference type="InterPro" id="IPR000515">
    <property type="entry name" value="MetI-like"/>
</dbReference>
<keyword evidence="10" id="KW-1185">Reference proteome</keyword>
<dbReference type="EMBL" id="UFWZ01000001">
    <property type="protein sequence ID" value="SUY45425.1"/>
    <property type="molecule type" value="Genomic_DNA"/>
</dbReference>
<dbReference type="RefSeq" id="WP_115640130.1">
    <property type="nucleotide sequence ID" value="NZ_UFWZ01000001.1"/>
</dbReference>
<feature type="transmembrane region" description="Helical" evidence="7">
    <location>
        <begin position="111"/>
        <end position="133"/>
    </location>
</feature>
<comment type="subcellular location">
    <subcellularLocation>
        <location evidence="1 7">Cell membrane</location>
        <topology evidence="1 7">Multi-pass membrane protein</topology>
    </subcellularLocation>
</comment>
<evidence type="ECO:0000256" key="5">
    <source>
        <dbReference type="ARBA" id="ARBA00022989"/>
    </source>
</evidence>
<evidence type="ECO:0000256" key="1">
    <source>
        <dbReference type="ARBA" id="ARBA00004651"/>
    </source>
</evidence>
<keyword evidence="5 7" id="KW-1133">Transmembrane helix</keyword>
<dbReference type="AlphaFoldDB" id="A0A381J4F3"/>
<name>A0A381J4F3_9CLOT</name>
<evidence type="ECO:0000256" key="3">
    <source>
        <dbReference type="ARBA" id="ARBA00022475"/>
    </source>
</evidence>
<keyword evidence="2 7" id="KW-0813">Transport</keyword>
<dbReference type="Gene3D" id="1.10.3720.10">
    <property type="entry name" value="MetI-like"/>
    <property type="match status" value="1"/>
</dbReference>
<evidence type="ECO:0000256" key="4">
    <source>
        <dbReference type="ARBA" id="ARBA00022692"/>
    </source>
</evidence>
<evidence type="ECO:0000256" key="2">
    <source>
        <dbReference type="ARBA" id="ARBA00022448"/>
    </source>
</evidence>
<evidence type="ECO:0000313" key="9">
    <source>
        <dbReference type="EMBL" id="SUY45425.1"/>
    </source>
</evidence>
<dbReference type="InterPro" id="IPR025966">
    <property type="entry name" value="OppC_N"/>
</dbReference>
<dbReference type="PANTHER" id="PTHR43386:SF1">
    <property type="entry name" value="D,D-DIPEPTIDE TRANSPORT SYSTEM PERMEASE PROTEIN DDPC-RELATED"/>
    <property type="match status" value="1"/>
</dbReference>
<dbReference type="CDD" id="cd06261">
    <property type="entry name" value="TM_PBP2"/>
    <property type="match status" value="1"/>
</dbReference>
<evidence type="ECO:0000256" key="7">
    <source>
        <dbReference type="RuleBase" id="RU363032"/>
    </source>
</evidence>